<dbReference type="GO" id="GO:0005886">
    <property type="term" value="C:plasma membrane"/>
    <property type="evidence" value="ECO:0007669"/>
    <property type="project" value="UniProtKB-SubCell"/>
</dbReference>
<evidence type="ECO:0000256" key="3">
    <source>
        <dbReference type="ARBA" id="ARBA00022692"/>
    </source>
</evidence>
<keyword evidence="9" id="KW-1185">Reference proteome</keyword>
<sequence>MSGTIWALVPPIVAIALALWTKEVYLSLLIGILSGALLFTKFHILAATQTMIEVMNWKIGDNVNILLFLVFLGIIVALITKSGASQSYGDWASRKIKSQRGALFSTMLLGVVIFVDDYFNCLTVGTVMRPVTDKYKVSRAKLAYIIDATAAPVCIIAPISSWAAAVGSSLPDDCAIDGFSLFLRTIPFNLYAILTIIFMIILIGKNFDYGAMAKYHADLIGKKEETADGDEEIKIIGNGKVIDLILPIIVLIVLCISAMLYTGGILDGAGVATAFADCDSSLSLVLGSFFTLVFIFFFYLLRKIITFSQFCESFVQGFKAMTPAIMILSLAWTLSGICSADYLALGNFVGNVVSGNAVIGVLLPALFFAVAIGLSFSTGTSWGTFGIMIPIVTAVINTNNVSLLALNVAAVLAGAVCGDHISPISDTTILASAGAQCNHINHVSTQIPYAMTVAGCCLAGYLVGGFTGNGWLALIVGLVLELIVLAMLIKKCGKVNLE</sequence>
<proteinExistence type="predicted"/>
<feature type="transmembrane region" description="Helical" evidence="6">
    <location>
        <begin position="102"/>
        <end position="121"/>
    </location>
</feature>
<dbReference type="PANTHER" id="PTHR43478">
    <property type="entry name" value="NA+/H+ ANTIPORTER-RELATED"/>
    <property type="match status" value="1"/>
</dbReference>
<evidence type="ECO:0000256" key="2">
    <source>
        <dbReference type="ARBA" id="ARBA00022475"/>
    </source>
</evidence>
<feature type="transmembrane region" description="Helical" evidence="6">
    <location>
        <begin position="447"/>
        <end position="464"/>
    </location>
</feature>
<dbReference type="OrthoDB" id="9762978at2"/>
<feature type="transmembrane region" description="Helical" evidence="6">
    <location>
        <begin position="185"/>
        <end position="204"/>
    </location>
</feature>
<dbReference type="PANTHER" id="PTHR43478:SF1">
    <property type="entry name" value="NA+_H+ ANTIPORTER NHAC-LIKE C-TERMINAL DOMAIN-CONTAINING PROTEIN"/>
    <property type="match status" value="1"/>
</dbReference>
<dbReference type="RefSeq" id="WP_129257267.1">
    <property type="nucleotide sequence ID" value="NZ_SDKC01000001.1"/>
</dbReference>
<evidence type="ECO:0000256" key="6">
    <source>
        <dbReference type="SAM" id="Phobius"/>
    </source>
</evidence>
<protein>
    <submittedName>
        <fullName evidence="8">Na+/H+ antiporter NhaC family protein</fullName>
    </submittedName>
</protein>
<evidence type="ECO:0000313" key="9">
    <source>
        <dbReference type="Proteomes" id="UP000290106"/>
    </source>
</evidence>
<evidence type="ECO:0000256" key="4">
    <source>
        <dbReference type="ARBA" id="ARBA00022989"/>
    </source>
</evidence>
<dbReference type="Pfam" id="PF03553">
    <property type="entry name" value="Na_H_antiporter"/>
    <property type="match status" value="1"/>
</dbReference>
<evidence type="ECO:0000313" key="8">
    <source>
        <dbReference type="EMBL" id="RXS74658.1"/>
    </source>
</evidence>
<feature type="transmembrane region" description="Helical" evidence="6">
    <location>
        <begin position="24"/>
        <end position="42"/>
    </location>
</feature>
<dbReference type="Proteomes" id="UP000290106">
    <property type="component" value="Unassembled WGS sequence"/>
</dbReference>
<feature type="transmembrane region" description="Helical" evidence="6">
    <location>
        <begin position="357"/>
        <end position="376"/>
    </location>
</feature>
<accession>A0A4Q1RGG7</accession>
<keyword evidence="4 6" id="KW-1133">Transmembrane helix</keyword>
<feature type="domain" description="Na+/H+ antiporter NhaC-like C-terminal" evidence="7">
    <location>
        <begin position="178"/>
        <end position="465"/>
    </location>
</feature>
<dbReference type="AlphaFoldDB" id="A0A4Q1RGG7"/>
<feature type="transmembrane region" description="Helical" evidence="6">
    <location>
        <begin position="241"/>
        <end position="261"/>
    </location>
</feature>
<name>A0A4Q1RGG7_9FIRM</name>
<dbReference type="EMBL" id="SDKC01000001">
    <property type="protein sequence ID" value="RXS74658.1"/>
    <property type="molecule type" value="Genomic_DNA"/>
</dbReference>
<evidence type="ECO:0000259" key="7">
    <source>
        <dbReference type="Pfam" id="PF03553"/>
    </source>
</evidence>
<feature type="transmembrane region" description="Helical" evidence="6">
    <location>
        <begin position="281"/>
        <end position="301"/>
    </location>
</feature>
<organism evidence="8 9">
    <name type="scientific">Blautia faecicola</name>
    <dbReference type="NCBI Taxonomy" id="2509240"/>
    <lineage>
        <taxon>Bacteria</taxon>
        <taxon>Bacillati</taxon>
        <taxon>Bacillota</taxon>
        <taxon>Clostridia</taxon>
        <taxon>Lachnospirales</taxon>
        <taxon>Lachnospiraceae</taxon>
        <taxon>Blautia</taxon>
    </lineage>
</organism>
<evidence type="ECO:0000256" key="5">
    <source>
        <dbReference type="ARBA" id="ARBA00023136"/>
    </source>
</evidence>
<keyword evidence="5 6" id="KW-0472">Membrane</keyword>
<feature type="transmembrane region" description="Helical" evidence="6">
    <location>
        <begin position="142"/>
        <end position="165"/>
    </location>
</feature>
<keyword evidence="3 6" id="KW-0812">Transmembrane</keyword>
<comment type="caution">
    <text evidence="8">The sequence shown here is derived from an EMBL/GenBank/DDBJ whole genome shotgun (WGS) entry which is preliminary data.</text>
</comment>
<keyword evidence="2" id="KW-1003">Cell membrane</keyword>
<evidence type="ECO:0000256" key="1">
    <source>
        <dbReference type="ARBA" id="ARBA00004651"/>
    </source>
</evidence>
<gene>
    <name evidence="8" type="ORF">ETP43_05160</name>
</gene>
<feature type="transmembrane region" description="Helical" evidence="6">
    <location>
        <begin position="63"/>
        <end position="82"/>
    </location>
</feature>
<dbReference type="InterPro" id="IPR018461">
    <property type="entry name" value="Na/H_Antiport_NhaC-like_C"/>
</dbReference>
<reference evidence="8 9" key="1">
    <citation type="submission" date="2019-01" db="EMBL/GenBank/DDBJ databases">
        <title>Blautia sp. nov. KGMB01111 isolated human feces.</title>
        <authorList>
            <person name="Park J.-E."/>
            <person name="Kim J.-S."/>
            <person name="Park S.-H."/>
        </authorList>
    </citation>
    <scope>NUCLEOTIDE SEQUENCE [LARGE SCALE GENOMIC DNA]</scope>
    <source>
        <strain evidence="8 9">KGMB01111</strain>
    </source>
</reference>
<feature type="transmembrane region" description="Helical" evidence="6">
    <location>
        <begin position="470"/>
        <end position="489"/>
    </location>
</feature>
<feature type="transmembrane region" description="Helical" evidence="6">
    <location>
        <begin position="322"/>
        <end position="345"/>
    </location>
</feature>
<comment type="subcellular location">
    <subcellularLocation>
        <location evidence="1">Cell membrane</location>
        <topology evidence="1">Multi-pass membrane protein</topology>
    </subcellularLocation>
</comment>